<dbReference type="Pfam" id="PF07690">
    <property type="entry name" value="MFS_1"/>
    <property type="match status" value="1"/>
</dbReference>
<dbReference type="InterPro" id="IPR011701">
    <property type="entry name" value="MFS"/>
</dbReference>
<keyword evidence="2" id="KW-0813">Transport</keyword>
<evidence type="ECO:0000256" key="3">
    <source>
        <dbReference type="ARBA" id="ARBA00022692"/>
    </source>
</evidence>
<dbReference type="Gene3D" id="1.20.1250.20">
    <property type="entry name" value="MFS general substrate transporter like domains"/>
    <property type="match status" value="1"/>
</dbReference>
<accession>A0ABW1NQ11</accession>
<reference evidence="9" key="1">
    <citation type="journal article" date="2019" name="Int. J. Syst. Evol. Microbiol.">
        <title>The Global Catalogue of Microorganisms (GCM) 10K type strain sequencing project: providing services to taxonomists for standard genome sequencing and annotation.</title>
        <authorList>
            <consortium name="The Broad Institute Genomics Platform"/>
            <consortium name="The Broad Institute Genome Sequencing Center for Infectious Disease"/>
            <person name="Wu L."/>
            <person name="Ma J."/>
        </authorList>
    </citation>
    <scope>NUCLEOTIDE SEQUENCE [LARGE SCALE GENOMIC DNA]</scope>
    <source>
        <strain evidence="9">JCM 30346</strain>
    </source>
</reference>
<feature type="transmembrane region" description="Helical" evidence="6">
    <location>
        <begin position="145"/>
        <end position="174"/>
    </location>
</feature>
<dbReference type="PROSITE" id="PS50850">
    <property type="entry name" value="MFS"/>
    <property type="match status" value="1"/>
</dbReference>
<comment type="subcellular location">
    <subcellularLocation>
        <location evidence="1">Cell membrane</location>
        <topology evidence="1">Multi-pass membrane protein</topology>
    </subcellularLocation>
</comment>
<dbReference type="InterPro" id="IPR020846">
    <property type="entry name" value="MFS_dom"/>
</dbReference>
<keyword evidence="3 6" id="KW-0812">Transmembrane</keyword>
<feature type="transmembrane region" description="Helical" evidence="6">
    <location>
        <begin position="340"/>
        <end position="360"/>
    </location>
</feature>
<feature type="transmembrane region" description="Helical" evidence="6">
    <location>
        <begin position="112"/>
        <end position="133"/>
    </location>
</feature>
<dbReference type="EMBL" id="JBHSRF010000051">
    <property type="protein sequence ID" value="MFC6084933.1"/>
    <property type="molecule type" value="Genomic_DNA"/>
</dbReference>
<dbReference type="PANTHER" id="PTHR42718:SF9">
    <property type="entry name" value="MAJOR FACILITATOR SUPERFAMILY MULTIDRUG TRANSPORTER MFSC"/>
    <property type="match status" value="1"/>
</dbReference>
<sequence>MTDETITVRGHTRTAGFDRRLVPPMILGSVLNPINSTIIAVALVPIGTAFGAPSSQTAWLVSALYLATALGQPIVGRLIDIFGPRRLFLLSTSLVGVAGVVGTLAPNLGVLIAARVLLGFGTCAGYPAAMALLRSEAKRTGRDSPAGVLTTLAVANQTIAVVGPLLGGLLIGVGGWRTTFALNIPLAAVAVTLGALRLPRQPSVRTAARGGPAAQIDLPGMGLFAAMLFSLLLFLMNLRTADWYLPVVAVAAGAGFTVRELRAKTPFIDLRVLGGNVPLLATYGRALVAYVVSYAFLFGFTQWTEESYGLSPFHAGLVQMPMFLVGIAVSVAIGRRGGVLGKLLLGAAGQIAACALMLTLTAGSPLWALLALGVVFGVPQGANNLGLQNSMYFQADPQRTGSSAGLLRTFAYLGAMIASSATAASFGQRAGTAGMHHLAWIMLVAAVLYLLITVFDRSLRRLSTEPAREA</sequence>
<protein>
    <submittedName>
        <fullName evidence="8">MFS transporter</fullName>
    </submittedName>
</protein>
<evidence type="ECO:0000313" key="8">
    <source>
        <dbReference type="EMBL" id="MFC6084933.1"/>
    </source>
</evidence>
<evidence type="ECO:0000256" key="2">
    <source>
        <dbReference type="ARBA" id="ARBA00022448"/>
    </source>
</evidence>
<keyword evidence="9" id="KW-1185">Reference proteome</keyword>
<evidence type="ECO:0000259" key="7">
    <source>
        <dbReference type="PROSITE" id="PS50850"/>
    </source>
</evidence>
<feature type="transmembrane region" description="Helical" evidence="6">
    <location>
        <begin position="21"/>
        <end position="46"/>
    </location>
</feature>
<keyword evidence="4 6" id="KW-1133">Transmembrane helix</keyword>
<dbReference type="Proteomes" id="UP001596137">
    <property type="component" value="Unassembled WGS sequence"/>
</dbReference>
<feature type="transmembrane region" description="Helical" evidence="6">
    <location>
        <begin position="366"/>
        <end position="385"/>
    </location>
</feature>
<evidence type="ECO:0000313" key="9">
    <source>
        <dbReference type="Proteomes" id="UP001596137"/>
    </source>
</evidence>
<feature type="domain" description="Major facilitator superfamily (MFS) profile" evidence="7">
    <location>
        <begin position="21"/>
        <end position="461"/>
    </location>
</feature>
<dbReference type="PANTHER" id="PTHR42718">
    <property type="entry name" value="MAJOR FACILITATOR SUPERFAMILY MULTIDRUG TRANSPORTER MFSC"/>
    <property type="match status" value="1"/>
</dbReference>
<evidence type="ECO:0000256" key="6">
    <source>
        <dbReference type="SAM" id="Phobius"/>
    </source>
</evidence>
<organism evidence="8 9">
    <name type="scientific">Sphaerisporangium aureirubrum</name>
    <dbReference type="NCBI Taxonomy" id="1544736"/>
    <lineage>
        <taxon>Bacteria</taxon>
        <taxon>Bacillati</taxon>
        <taxon>Actinomycetota</taxon>
        <taxon>Actinomycetes</taxon>
        <taxon>Streptosporangiales</taxon>
        <taxon>Streptosporangiaceae</taxon>
        <taxon>Sphaerisporangium</taxon>
    </lineage>
</organism>
<name>A0ABW1NQ11_9ACTN</name>
<keyword evidence="5 6" id="KW-0472">Membrane</keyword>
<feature type="transmembrane region" description="Helical" evidence="6">
    <location>
        <begin position="87"/>
        <end position="106"/>
    </location>
</feature>
<dbReference type="SUPFAM" id="SSF103473">
    <property type="entry name" value="MFS general substrate transporter"/>
    <property type="match status" value="1"/>
</dbReference>
<comment type="caution">
    <text evidence="8">The sequence shown here is derived from an EMBL/GenBank/DDBJ whole genome shotgun (WGS) entry which is preliminary data.</text>
</comment>
<feature type="transmembrane region" description="Helical" evidence="6">
    <location>
        <begin position="218"/>
        <end position="237"/>
    </location>
</feature>
<feature type="transmembrane region" description="Helical" evidence="6">
    <location>
        <begin position="180"/>
        <end position="198"/>
    </location>
</feature>
<feature type="transmembrane region" description="Helical" evidence="6">
    <location>
        <begin position="438"/>
        <end position="455"/>
    </location>
</feature>
<feature type="transmembrane region" description="Helical" evidence="6">
    <location>
        <begin position="58"/>
        <end position="75"/>
    </location>
</feature>
<dbReference type="Gene3D" id="1.20.1720.10">
    <property type="entry name" value="Multidrug resistance protein D"/>
    <property type="match status" value="1"/>
</dbReference>
<dbReference type="InterPro" id="IPR036259">
    <property type="entry name" value="MFS_trans_sf"/>
</dbReference>
<evidence type="ECO:0000256" key="1">
    <source>
        <dbReference type="ARBA" id="ARBA00004651"/>
    </source>
</evidence>
<gene>
    <name evidence="8" type="ORF">ACFP1K_27485</name>
</gene>
<proteinExistence type="predicted"/>
<feature type="transmembrane region" description="Helical" evidence="6">
    <location>
        <begin position="243"/>
        <end position="261"/>
    </location>
</feature>
<feature type="transmembrane region" description="Helical" evidence="6">
    <location>
        <begin position="313"/>
        <end position="333"/>
    </location>
</feature>
<feature type="transmembrane region" description="Helical" evidence="6">
    <location>
        <begin position="406"/>
        <end position="426"/>
    </location>
</feature>
<feature type="transmembrane region" description="Helical" evidence="6">
    <location>
        <begin position="282"/>
        <end position="301"/>
    </location>
</feature>
<evidence type="ECO:0000256" key="4">
    <source>
        <dbReference type="ARBA" id="ARBA00022989"/>
    </source>
</evidence>
<evidence type="ECO:0000256" key="5">
    <source>
        <dbReference type="ARBA" id="ARBA00023136"/>
    </source>
</evidence>
<dbReference type="RefSeq" id="WP_380758524.1">
    <property type="nucleotide sequence ID" value="NZ_JBHSRF010000051.1"/>
</dbReference>